<keyword evidence="5 8" id="KW-1133">Transmembrane helix</keyword>
<feature type="transmembrane region" description="Helical" evidence="8">
    <location>
        <begin position="33"/>
        <end position="51"/>
    </location>
</feature>
<dbReference type="SUPFAM" id="SSF103481">
    <property type="entry name" value="Multidrug resistance efflux transporter EmrE"/>
    <property type="match status" value="1"/>
</dbReference>
<evidence type="ECO:0000256" key="3">
    <source>
        <dbReference type="ARBA" id="ARBA00022475"/>
    </source>
</evidence>
<dbReference type="Pfam" id="PF00893">
    <property type="entry name" value="Multi_Drug_Res"/>
    <property type="match status" value="1"/>
</dbReference>
<evidence type="ECO:0000313" key="10">
    <source>
        <dbReference type="Proteomes" id="UP000430692"/>
    </source>
</evidence>
<keyword evidence="2" id="KW-0813">Transport</keyword>
<reference evidence="9 10" key="1">
    <citation type="submission" date="2019-12" db="EMBL/GenBank/DDBJ databases">
        <title>Whole-genome analyses of novel actinobacteria.</title>
        <authorList>
            <person name="Sahin N."/>
            <person name="Saygin H."/>
        </authorList>
    </citation>
    <scope>NUCLEOTIDE SEQUENCE [LARGE SCALE GENOMIC DNA]</scope>
    <source>
        <strain evidence="9 10">KC615</strain>
    </source>
</reference>
<feature type="transmembrane region" description="Helical" evidence="8">
    <location>
        <begin position="85"/>
        <end position="103"/>
    </location>
</feature>
<comment type="caution">
    <text evidence="9">The sequence shown here is derived from an EMBL/GenBank/DDBJ whole genome shotgun (WGS) entry which is preliminary data.</text>
</comment>
<accession>A0A6I4VTC3</accession>
<evidence type="ECO:0000256" key="2">
    <source>
        <dbReference type="ARBA" id="ARBA00022448"/>
    </source>
</evidence>
<comment type="subcellular location">
    <subcellularLocation>
        <location evidence="1 7">Cell membrane</location>
        <topology evidence="1 7">Multi-pass membrane protein</topology>
    </subcellularLocation>
</comment>
<dbReference type="RefSeq" id="WP_160801080.1">
    <property type="nucleotide sequence ID" value="NZ_WUUL01000004.1"/>
</dbReference>
<feature type="transmembrane region" description="Helical" evidence="8">
    <location>
        <begin position="58"/>
        <end position="79"/>
    </location>
</feature>
<dbReference type="PANTHER" id="PTHR30561:SF1">
    <property type="entry name" value="MULTIDRUG TRANSPORTER EMRE"/>
    <property type="match status" value="1"/>
</dbReference>
<comment type="similarity">
    <text evidence="7">Belongs to the drug/metabolite transporter (DMT) superfamily. Small multidrug resistance (SMR) (TC 2.A.7.1) family.</text>
</comment>
<keyword evidence="3" id="KW-1003">Cell membrane</keyword>
<gene>
    <name evidence="9" type="ORF">GSM42_08330</name>
</gene>
<protein>
    <submittedName>
        <fullName evidence="9">QacE family quaternary ammonium compound efflux SMR transporter</fullName>
    </submittedName>
</protein>
<evidence type="ECO:0000256" key="8">
    <source>
        <dbReference type="SAM" id="Phobius"/>
    </source>
</evidence>
<dbReference type="GO" id="GO:0005886">
    <property type="term" value="C:plasma membrane"/>
    <property type="evidence" value="ECO:0007669"/>
    <property type="project" value="UniProtKB-SubCell"/>
</dbReference>
<keyword evidence="10" id="KW-1185">Reference proteome</keyword>
<keyword evidence="6 8" id="KW-0472">Membrane</keyword>
<evidence type="ECO:0000256" key="6">
    <source>
        <dbReference type="ARBA" id="ARBA00023136"/>
    </source>
</evidence>
<evidence type="ECO:0000256" key="1">
    <source>
        <dbReference type="ARBA" id="ARBA00004651"/>
    </source>
</evidence>
<dbReference type="InterPro" id="IPR037185">
    <property type="entry name" value="EmrE-like"/>
</dbReference>
<evidence type="ECO:0000256" key="7">
    <source>
        <dbReference type="RuleBase" id="RU003942"/>
    </source>
</evidence>
<dbReference type="InterPro" id="IPR045324">
    <property type="entry name" value="Small_multidrug_res"/>
</dbReference>
<evidence type="ECO:0000256" key="5">
    <source>
        <dbReference type="ARBA" id="ARBA00022989"/>
    </source>
</evidence>
<organism evidence="9 10">
    <name type="scientific">Shimazuella alba</name>
    <dbReference type="NCBI Taxonomy" id="2690964"/>
    <lineage>
        <taxon>Bacteria</taxon>
        <taxon>Bacillati</taxon>
        <taxon>Bacillota</taxon>
        <taxon>Bacilli</taxon>
        <taxon>Bacillales</taxon>
        <taxon>Thermoactinomycetaceae</taxon>
        <taxon>Shimazuella</taxon>
    </lineage>
</organism>
<dbReference type="Proteomes" id="UP000430692">
    <property type="component" value="Unassembled WGS sequence"/>
</dbReference>
<proteinExistence type="inferred from homology"/>
<name>A0A6I4VTC3_9BACL</name>
<evidence type="ECO:0000313" key="9">
    <source>
        <dbReference type="EMBL" id="MXQ53731.1"/>
    </source>
</evidence>
<dbReference type="FunFam" id="1.10.3730.20:FF:000001">
    <property type="entry name" value="Quaternary ammonium compound resistance transporter SugE"/>
    <property type="match status" value="1"/>
</dbReference>
<dbReference type="PANTHER" id="PTHR30561">
    <property type="entry name" value="SMR FAMILY PROTON-DEPENDENT DRUG EFFLUX TRANSPORTER SUGE"/>
    <property type="match status" value="1"/>
</dbReference>
<dbReference type="Gene3D" id="1.10.3730.20">
    <property type="match status" value="1"/>
</dbReference>
<dbReference type="InterPro" id="IPR000390">
    <property type="entry name" value="Small_drug/metabolite_transptr"/>
</dbReference>
<keyword evidence="4 7" id="KW-0812">Transmembrane</keyword>
<dbReference type="AlphaFoldDB" id="A0A6I4VTC3"/>
<evidence type="ECO:0000256" key="4">
    <source>
        <dbReference type="ARBA" id="ARBA00022692"/>
    </source>
</evidence>
<sequence>MNPFIILAVAILAEVFGSSMLKVSQGFKKILPSIGVVAGMGIAFFSLSIALKSIPLGTAYAIWAGTGTALTFLVGVMVWKEKVNLKKVLGLVLIIGGVIVLKLSTGAH</sequence>
<dbReference type="GO" id="GO:0022857">
    <property type="term" value="F:transmembrane transporter activity"/>
    <property type="evidence" value="ECO:0007669"/>
    <property type="project" value="InterPro"/>
</dbReference>
<dbReference type="EMBL" id="WUUL01000004">
    <property type="protein sequence ID" value="MXQ53731.1"/>
    <property type="molecule type" value="Genomic_DNA"/>
</dbReference>